<protein>
    <recommendedName>
        <fullName evidence="9">Octaprenyl diphosphate synthase</fullName>
        <ecNumber evidence="8">2.5.1.90</ecNumber>
    </recommendedName>
    <alternativeName>
        <fullName evidence="11">All-trans-octaprenyl-diphosphate synthase</fullName>
    </alternativeName>
    <alternativeName>
        <fullName evidence="10">Octaprenyl pyrophosphate synthase</fullName>
    </alternativeName>
</protein>
<comment type="catalytic activity">
    <reaction evidence="6">
        <text>5 isopentenyl diphosphate + (2E,6E)-farnesyl diphosphate = all-trans-octaprenyl diphosphate + 5 diphosphate</text>
        <dbReference type="Rhea" id="RHEA:27798"/>
        <dbReference type="ChEBI" id="CHEBI:33019"/>
        <dbReference type="ChEBI" id="CHEBI:57711"/>
        <dbReference type="ChEBI" id="CHEBI:128769"/>
        <dbReference type="ChEBI" id="CHEBI:175763"/>
        <dbReference type="EC" id="2.5.1.90"/>
    </reaction>
</comment>
<comment type="function">
    <text evidence="7">Supplies octaprenyl diphosphate, the precursor for the side chain of the isoprenoid quinones ubiquinone and menaquinone.</text>
</comment>
<dbReference type="Gene3D" id="1.10.600.10">
    <property type="entry name" value="Farnesyl Diphosphate Synthase"/>
    <property type="match status" value="1"/>
</dbReference>
<keyword evidence="4" id="KW-0479">Metal-binding</keyword>
<dbReference type="SUPFAM" id="SSF48576">
    <property type="entry name" value="Terpenoid synthases"/>
    <property type="match status" value="1"/>
</dbReference>
<dbReference type="eggNOG" id="COG0142">
    <property type="taxonomic scope" value="Bacteria"/>
</dbReference>
<sequence length="327" mass="36052">MLNNASILDEVKELTAKDMATVNDTIEEQMRSDVALITEISHYIINNGGKRIRPMIAILVAQALGYKGNQHITIAVLIEFIHTATLLHDDVVDNSDLRRGKATVNAQFGNAASVLVGDFIYTRAFQMMTQLGSMRVLEVMSTATNMIAKGEVQQLINCKDPRITEENYLSVIGSKTAKLFEAASQSSAILAGANKEKELALQRYGHHIGIAFQLIDDLLDYSPENSTGKKSGADLAEGKVTLPLLHAIEKGTPEQTALLCNAIQQDNGRHLFTSVQQVLKEYGSLNYTRQCAKTEANKAIAELQVLPENPYRIALEKLAKFSIMREY</sequence>
<evidence type="ECO:0000256" key="11">
    <source>
        <dbReference type="ARBA" id="ARBA00083124"/>
    </source>
</evidence>
<dbReference type="EMBL" id="GL379589">
    <property type="protein sequence ID" value="EFL92573.1"/>
    <property type="molecule type" value="Genomic_DNA"/>
</dbReference>
<dbReference type="InterPro" id="IPR008949">
    <property type="entry name" value="Isoprenoid_synthase_dom_sf"/>
</dbReference>
<proteinExistence type="inferred from homology"/>
<dbReference type="STRING" id="663321.REG_0378"/>
<dbReference type="InterPro" id="IPR033749">
    <property type="entry name" value="Polyprenyl_synt_CS"/>
</dbReference>
<dbReference type="NCBIfam" id="NF008140">
    <property type="entry name" value="PRK10888.1"/>
    <property type="match status" value="1"/>
</dbReference>
<dbReference type="FunFam" id="1.10.600.10:FF:000002">
    <property type="entry name" value="Octaprenyl diphosphate synthase"/>
    <property type="match status" value="1"/>
</dbReference>
<evidence type="ECO:0000256" key="5">
    <source>
        <dbReference type="ARBA" id="ARBA00022842"/>
    </source>
</evidence>
<evidence type="ECO:0000313" key="14">
    <source>
        <dbReference type="Proteomes" id="UP000005726"/>
    </source>
</evidence>
<dbReference type="PANTHER" id="PTHR12001">
    <property type="entry name" value="GERANYLGERANYL PYROPHOSPHATE SYNTHASE"/>
    <property type="match status" value="1"/>
</dbReference>
<organism evidence="13 14">
    <name type="scientific">Candidatus Regiella insecticola LSR1</name>
    <dbReference type="NCBI Taxonomy" id="663321"/>
    <lineage>
        <taxon>Bacteria</taxon>
        <taxon>Pseudomonadati</taxon>
        <taxon>Pseudomonadota</taxon>
        <taxon>Gammaproteobacteria</taxon>
        <taxon>Enterobacterales</taxon>
        <taxon>Enterobacteriaceae</taxon>
        <taxon>aphid secondary symbionts</taxon>
        <taxon>Candidatus Regiella</taxon>
    </lineage>
</organism>
<dbReference type="HOGENOM" id="CLU_014015_2_0_6"/>
<dbReference type="InterPro" id="IPR000092">
    <property type="entry name" value="Polyprenyl_synt"/>
</dbReference>
<gene>
    <name evidence="13" type="primary">ispB</name>
    <name evidence="13" type="ORF">REG_0378</name>
</gene>
<dbReference type="AlphaFoldDB" id="E0WR13"/>
<reference evidence="13" key="1">
    <citation type="journal article" date="2009" name="Environ. Microbiol.">
        <title>Dynamics of genome evolution in facultative symbionts of aphids.</title>
        <authorList>
            <person name="Degnan P.H."/>
            <person name="Leonardo T.E."/>
            <person name="Cass B.N."/>
            <person name="Hurwitz B."/>
            <person name="Stern D."/>
            <person name="Gibbs R.A."/>
            <person name="Richards S."/>
            <person name="Moran N.A."/>
        </authorList>
    </citation>
    <scope>NUCLEOTIDE SEQUENCE [LARGE SCALE GENOMIC DNA]</scope>
    <source>
        <strain evidence="13">LSR1</strain>
    </source>
</reference>
<dbReference type="GO" id="GO:0046872">
    <property type="term" value="F:metal ion binding"/>
    <property type="evidence" value="ECO:0007669"/>
    <property type="project" value="UniProtKB-KW"/>
</dbReference>
<evidence type="ECO:0000256" key="7">
    <source>
        <dbReference type="ARBA" id="ARBA00055029"/>
    </source>
</evidence>
<dbReference type="Proteomes" id="UP000005726">
    <property type="component" value="Unassembled WGS sequence"/>
</dbReference>
<dbReference type="PANTHER" id="PTHR12001:SF69">
    <property type="entry name" value="ALL TRANS-POLYPRENYL-DIPHOSPHATE SYNTHASE PDSS1"/>
    <property type="match status" value="1"/>
</dbReference>
<keyword evidence="3 12" id="KW-0808">Transferase</keyword>
<evidence type="ECO:0000256" key="8">
    <source>
        <dbReference type="ARBA" id="ARBA00066511"/>
    </source>
</evidence>
<dbReference type="SFLD" id="SFLDS00005">
    <property type="entry name" value="Isoprenoid_Synthase_Type_I"/>
    <property type="match status" value="1"/>
</dbReference>
<evidence type="ECO:0000256" key="4">
    <source>
        <dbReference type="ARBA" id="ARBA00022723"/>
    </source>
</evidence>
<evidence type="ECO:0000256" key="3">
    <source>
        <dbReference type="ARBA" id="ARBA00022679"/>
    </source>
</evidence>
<dbReference type="CDD" id="cd00685">
    <property type="entry name" value="Trans_IPPS_HT"/>
    <property type="match status" value="1"/>
</dbReference>
<dbReference type="RefSeq" id="WP_006704287.1">
    <property type="nucleotide sequence ID" value="NZ_CAWLGB010000001.1"/>
</dbReference>
<comment type="similarity">
    <text evidence="2 12">Belongs to the FPP/GGPP synthase family.</text>
</comment>
<accession>E0WR13</accession>
<evidence type="ECO:0000256" key="12">
    <source>
        <dbReference type="RuleBase" id="RU004466"/>
    </source>
</evidence>
<evidence type="ECO:0000256" key="1">
    <source>
        <dbReference type="ARBA" id="ARBA00001946"/>
    </source>
</evidence>
<evidence type="ECO:0000256" key="10">
    <source>
        <dbReference type="ARBA" id="ARBA00079637"/>
    </source>
</evidence>
<comment type="cofactor">
    <cofactor evidence="1">
        <name>Mg(2+)</name>
        <dbReference type="ChEBI" id="CHEBI:18420"/>
    </cofactor>
</comment>
<evidence type="ECO:0000256" key="2">
    <source>
        <dbReference type="ARBA" id="ARBA00006706"/>
    </source>
</evidence>
<dbReference type="EC" id="2.5.1.90" evidence="8"/>
<dbReference type="PROSITE" id="PS00444">
    <property type="entry name" value="POLYPRENYL_SYNTHASE_2"/>
    <property type="match status" value="1"/>
</dbReference>
<name>E0WR13_9ENTR</name>
<evidence type="ECO:0000313" key="13">
    <source>
        <dbReference type="EMBL" id="EFL92573.1"/>
    </source>
</evidence>
<dbReference type="Pfam" id="PF00348">
    <property type="entry name" value="polyprenyl_synt"/>
    <property type="match status" value="1"/>
</dbReference>
<dbReference type="GO" id="GO:0106350">
    <property type="term" value="F:all-trans-octaprenyl-diphosphate synthase activity"/>
    <property type="evidence" value="ECO:0007669"/>
    <property type="project" value="UniProtKB-EC"/>
</dbReference>
<dbReference type="GO" id="GO:0008299">
    <property type="term" value="P:isoprenoid biosynthetic process"/>
    <property type="evidence" value="ECO:0007669"/>
    <property type="project" value="InterPro"/>
</dbReference>
<evidence type="ECO:0000256" key="9">
    <source>
        <dbReference type="ARBA" id="ARBA00072473"/>
    </source>
</evidence>
<dbReference type="PROSITE" id="PS00723">
    <property type="entry name" value="POLYPRENYL_SYNTHASE_1"/>
    <property type="match status" value="1"/>
</dbReference>
<evidence type="ECO:0000256" key="6">
    <source>
        <dbReference type="ARBA" id="ARBA00051506"/>
    </source>
</evidence>
<keyword evidence="5" id="KW-0460">Magnesium</keyword>
<keyword evidence="14" id="KW-1185">Reference proteome</keyword>